<evidence type="ECO:0000256" key="3">
    <source>
        <dbReference type="ARBA" id="ARBA00022989"/>
    </source>
</evidence>
<reference evidence="8 9" key="1">
    <citation type="journal article" date="2019" name="Int. J. Syst. Evol. Microbiol.">
        <title>The Global Catalogue of Microorganisms (GCM) 10K type strain sequencing project: providing services to taxonomists for standard genome sequencing and annotation.</title>
        <authorList>
            <consortium name="The Broad Institute Genomics Platform"/>
            <consortium name="The Broad Institute Genome Sequencing Center for Infectious Disease"/>
            <person name="Wu L."/>
            <person name="Ma J."/>
        </authorList>
    </citation>
    <scope>NUCLEOTIDE SEQUENCE [LARGE SCALE GENOMIC DNA]</scope>
    <source>
        <strain evidence="8 9">JCM 10696</strain>
    </source>
</reference>
<keyword evidence="4 6" id="KW-0472">Membrane</keyword>
<accession>A0ABN1Q7K6</accession>
<keyword evidence="9" id="KW-1185">Reference proteome</keyword>
<dbReference type="RefSeq" id="WP_344236558.1">
    <property type="nucleotide sequence ID" value="NZ_BAAAHH010000002.1"/>
</dbReference>
<feature type="compositionally biased region" description="Low complexity" evidence="5">
    <location>
        <begin position="232"/>
        <end position="248"/>
    </location>
</feature>
<dbReference type="InterPro" id="IPR052185">
    <property type="entry name" value="IPC_Synthase-Related"/>
</dbReference>
<keyword evidence="3 6" id="KW-1133">Transmembrane helix</keyword>
<evidence type="ECO:0000313" key="8">
    <source>
        <dbReference type="EMBL" id="GAA0938784.1"/>
    </source>
</evidence>
<evidence type="ECO:0000313" key="9">
    <source>
        <dbReference type="Proteomes" id="UP001500665"/>
    </source>
</evidence>
<feature type="transmembrane region" description="Helical" evidence="6">
    <location>
        <begin position="12"/>
        <end position="29"/>
    </location>
</feature>
<feature type="transmembrane region" description="Helical" evidence="6">
    <location>
        <begin position="161"/>
        <end position="182"/>
    </location>
</feature>
<evidence type="ECO:0000256" key="4">
    <source>
        <dbReference type="ARBA" id="ARBA00023136"/>
    </source>
</evidence>
<feature type="transmembrane region" description="Helical" evidence="6">
    <location>
        <begin position="78"/>
        <end position="97"/>
    </location>
</feature>
<comment type="caution">
    <text evidence="8">The sequence shown here is derived from an EMBL/GenBank/DDBJ whole genome shotgun (WGS) entry which is preliminary data.</text>
</comment>
<evidence type="ECO:0000256" key="6">
    <source>
        <dbReference type="SAM" id="Phobius"/>
    </source>
</evidence>
<feature type="transmembrane region" description="Helical" evidence="6">
    <location>
        <begin position="210"/>
        <end position="227"/>
    </location>
</feature>
<evidence type="ECO:0000256" key="2">
    <source>
        <dbReference type="ARBA" id="ARBA00022692"/>
    </source>
</evidence>
<feature type="transmembrane region" description="Helical" evidence="6">
    <location>
        <begin position="189"/>
        <end position="204"/>
    </location>
</feature>
<keyword evidence="2 6" id="KW-0812">Transmembrane</keyword>
<dbReference type="PANTHER" id="PTHR31310">
    <property type="match status" value="1"/>
</dbReference>
<evidence type="ECO:0000259" key="7">
    <source>
        <dbReference type="Pfam" id="PF14378"/>
    </source>
</evidence>
<gene>
    <name evidence="8" type="ORF">GCM10009550_06770</name>
</gene>
<sequence length="356" mass="37553">MRSAPPASRPKVVAELVLITVLYGMYRLGRLLANGNLSDAFANATRVWGWERAVRLPHEASVQALILHGEVLQKAANVFYTTVHFPATIAFLIWMFGRHPAHYVWVRRTLTVLTGAALLLHLAFPLAPPRMVPDFGLIDTGRLVGPSPYDEIDTEGLANQFAAMPSLHFGWALVVAIGLITVTRSSRRWLWLAHPALTLFVIVATANHYWIDAIVATALLTLALLLVRRPASPARPASTTPPTDASTPPSDPSSDRPEPASGLDPGRLPAPPVPPVPANPLAPSTPSAPPAPSVPATPPTPSAPPAPSVPATPPTPTVSSTPSVPATPAAPSVPPQAVPKAPLSPFLRCEGSPDPA</sequence>
<feature type="transmembrane region" description="Helical" evidence="6">
    <location>
        <begin position="109"/>
        <end position="127"/>
    </location>
</feature>
<comment type="subcellular location">
    <subcellularLocation>
        <location evidence="1">Membrane</location>
        <topology evidence="1">Multi-pass membrane protein</topology>
    </subcellularLocation>
</comment>
<dbReference type="CDD" id="cd03386">
    <property type="entry name" value="PAP2_Aur1_like"/>
    <property type="match status" value="1"/>
</dbReference>
<proteinExistence type="predicted"/>
<feature type="compositionally biased region" description="Pro residues" evidence="5">
    <location>
        <begin position="268"/>
        <end position="280"/>
    </location>
</feature>
<evidence type="ECO:0000256" key="1">
    <source>
        <dbReference type="ARBA" id="ARBA00004141"/>
    </source>
</evidence>
<dbReference type="EMBL" id="BAAAHH010000002">
    <property type="protein sequence ID" value="GAA0938784.1"/>
    <property type="molecule type" value="Genomic_DNA"/>
</dbReference>
<organism evidence="8 9">
    <name type="scientific">Actinocorallia libanotica</name>
    <dbReference type="NCBI Taxonomy" id="46162"/>
    <lineage>
        <taxon>Bacteria</taxon>
        <taxon>Bacillati</taxon>
        <taxon>Actinomycetota</taxon>
        <taxon>Actinomycetes</taxon>
        <taxon>Streptosporangiales</taxon>
        <taxon>Thermomonosporaceae</taxon>
        <taxon>Actinocorallia</taxon>
    </lineage>
</organism>
<dbReference type="Pfam" id="PF14378">
    <property type="entry name" value="PAP2_3"/>
    <property type="match status" value="1"/>
</dbReference>
<feature type="compositionally biased region" description="Pro residues" evidence="5">
    <location>
        <begin position="286"/>
        <end position="316"/>
    </location>
</feature>
<name>A0ABN1Q7K6_9ACTN</name>
<dbReference type="PANTHER" id="PTHR31310:SF7">
    <property type="entry name" value="PA-PHOSPHATASE RELATED-FAMILY PROTEIN DDB_G0268928"/>
    <property type="match status" value="1"/>
</dbReference>
<protein>
    <recommendedName>
        <fullName evidence="7">Inositolphosphotransferase Aur1/Ipt1 domain-containing protein</fullName>
    </recommendedName>
</protein>
<dbReference type="InterPro" id="IPR026841">
    <property type="entry name" value="Aur1/Ipt1"/>
</dbReference>
<dbReference type="PRINTS" id="PR01217">
    <property type="entry name" value="PRICHEXTENSN"/>
</dbReference>
<feature type="compositionally biased region" description="Low complexity" evidence="5">
    <location>
        <begin position="317"/>
        <end position="330"/>
    </location>
</feature>
<feature type="region of interest" description="Disordered" evidence="5">
    <location>
        <begin position="232"/>
        <end position="356"/>
    </location>
</feature>
<evidence type="ECO:0000256" key="5">
    <source>
        <dbReference type="SAM" id="MobiDB-lite"/>
    </source>
</evidence>
<feature type="domain" description="Inositolphosphotransferase Aur1/Ipt1" evidence="7">
    <location>
        <begin position="47"/>
        <end position="225"/>
    </location>
</feature>
<dbReference type="Proteomes" id="UP001500665">
    <property type="component" value="Unassembled WGS sequence"/>
</dbReference>